<dbReference type="InterPro" id="IPR055290">
    <property type="entry name" value="At3g26010-like"/>
</dbReference>
<name>A0A2P5D7M5_PARAD</name>
<feature type="domain" description="F-box" evidence="2">
    <location>
        <begin position="33"/>
        <end position="74"/>
    </location>
</feature>
<dbReference type="SUPFAM" id="SSF81383">
    <property type="entry name" value="F-box domain"/>
    <property type="match status" value="1"/>
</dbReference>
<dbReference type="AlphaFoldDB" id="A0A2P5D7M5"/>
<dbReference type="Pfam" id="PF10178">
    <property type="entry name" value="PAC3"/>
    <property type="match status" value="1"/>
</dbReference>
<feature type="region of interest" description="Disordered" evidence="1">
    <location>
        <begin position="530"/>
        <end position="549"/>
    </location>
</feature>
<dbReference type="InterPro" id="IPR036047">
    <property type="entry name" value="F-box-like_dom_sf"/>
</dbReference>
<dbReference type="InterPro" id="IPR053720">
    <property type="entry name" value="Psm_Assembly_Chaperone"/>
</dbReference>
<proteinExistence type="predicted"/>
<dbReference type="GO" id="GO:0000502">
    <property type="term" value="C:proteasome complex"/>
    <property type="evidence" value="ECO:0007669"/>
    <property type="project" value="UniProtKB-KW"/>
</dbReference>
<dbReference type="Pfam" id="PF12937">
    <property type="entry name" value="F-box-like"/>
    <property type="match status" value="1"/>
</dbReference>
<dbReference type="EMBL" id="JXTB01000057">
    <property type="protein sequence ID" value="PON69297.1"/>
    <property type="molecule type" value="Genomic_DNA"/>
</dbReference>
<keyword evidence="3" id="KW-0647">Proteasome</keyword>
<dbReference type="Gene3D" id="1.20.1280.50">
    <property type="match status" value="1"/>
</dbReference>
<dbReference type="InterPro" id="IPR018788">
    <property type="entry name" value="Proteasome_assmbl_chp_3"/>
</dbReference>
<comment type="caution">
    <text evidence="3">The sequence shown here is derived from an EMBL/GenBank/DDBJ whole genome shotgun (WGS) entry which is preliminary data.</text>
</comment>
<dbReference type="Proteomes" id="UP000237105">
    <property type="component" value="Unassembled WGS sequence"/>
</dbReference>
<reference evidence="4" key="1">
    <citation type="submission" date="2016-06" db="EMBL/GenBank/DDBJ databases">
        <title>Parallel loss of symbiosis genes in relatives of nitrogen-fixing non-legume Parasponia.</title>
        <authorList>
            <person name="Van Velzen R."/>
            <person name="Holmer R."/>
            <person name="Bu F."/>
            <person name="Rutten L."/>
            <person name="Van Zeijl A."/>
            <person name="Liu W."/>
            <person name="Santuari L."/>
            <person name="Cao Q."/>
            <person name="Sharma T."/>
            <person name="Shen D."/>
            <person name="Roswanjaya Y."/>
            <person name="Wardhani T."/>
            <person name="Kalhor M.S."/>
            <person name="Jansen J."/>
            <person name="Van den Hoogen J."/>
            <person name="Gungor B."/>
            <person name="Hartog M."/>
            <person name="Hontelez J."/>
            <person name="Verver J."/>
            <person name="Yang W.-C."/>
            <person name="Schijlen E."/>
            <person name="Repin R."/>
            <person name="Schilthuizen M."/>
            <person name="Schranz E."/>
            <person name="Heidstra R."/>
            <person name="Miyata K."/>
            <person name="Fedorova E."/>
            <person name="Kohlen W."/>
            <person name="Bisseling T."/>
            <person name="Smit S."/>
            <person name="Geurts R."/>
        </authorList>
    </citation>
    <scope>NUCLEOTIDE SEQUENCE [LARGE SCALE GENOMIC DNA]</scope>
    <source>
        <strain evidence="4">cv. WU1-14</strain>
    </source>
</reference>
<dbReference type="GO" id="GO:0043248">
    <property type="term" value="P:proteasome assembly"/>
    <property type="evidence" value="ECO:0007669"/>
    <property type="project" value="InterPro"/>
</dbReference>
<dbReference type="InterPro" id="IPR001810">
    <property type="entry name" value="F-box_dom"/>
</dbReference>
<dbReference type="SMART" id="SM00256">
    <property type="entry name" value="FBOX"/>
    <property type="match status" value="1"/>
</dbReference>
<keyword evidence="4" id="KW-1185">Reference proteome</keyword>
<sequence>MVERRLRKKRVLKHGIREQNPEATAASEFMFVVTDDVLLEILLRLPDAKTVIRFGSVCKRWFSLVSRSEYFIRNFNHLHLQKRQLLGPNGAQNDSQLPYTLLMRGVYETKLPVLYITYPERFQCLNFFCERSKTLHPSPRSSPTAKASAYLDFLGWKRASVVSTFDDLVLVQRTPWFLFICNPVTRQRVALPRAPTLKHIQAYRLGFVCKPNCSHSKASSGASSSSSSSYHCNCGINFRVALIWSDRDHRRRIAAFDPFKSTSTSATTTHDDLEQCRLISLPVDFERGSRAESERARLGVVRGQPRLSQLYLAEEANSYVLKVWELDTAMSRSCSPWDLVHHVSLVRSDESMLFLIALHPEDGDAFFFTRRDGDDRDICQYKIGSDNFEPVCESEYDIDSFCVFPLVHPWWPTKIPSMWLRNLRSTLAIATQIGTMGTIPQARKDEGVLTGPTFDVSVIFGKRDEPMLVACAGQLVEQKGYIRGLEVEAENIFPQSTKFILVVEYYDHNPKKQQQRLLVARKAASLSSLKDNEKNLLRRGLKQKKKKKK</sequence>
<dbReference type="OrthoDB" id="10508654at2759"/>
<evidence type="ECO:0000259" key="2">
    <source>
        <dbReference type="SMART" id="SM00256"/>
    </source>
</evidence>
<protein>
    <submittedName>
        <fullName evidence="3">Proteasome assembly chaperone</fullName>
    </submittedName>
</protein>
<evidence type="ECO:0000313" key="4">
    <source>
        <dbReference type="Proteomes" id="UP000237105"/>
    </source>
</evidence>
<evidence type="ECO:0000256" key="1">
    <source>
        <dbReference type="SAM" id="MobiDB-lite"/>
    </source>
</evidence>
<organism evidence="3 4">
    <name type="scientific">Parasponia andersonii</name>
    <name type="common">Sponia andersonii</name>
    <dbReference type="NCBI Taxonomy" id="3476"/>
    <lineage>
        <taxon>Eukaryota</taxon>
        <taxon>Viridiplantae</taxon>
        <taxon>Streptophyta</taxon>
        <taxon>Embryophyta</taxon>
        <taxon>Tracheophyta</taxon>
        <taxon>Spermatophyta</taxon>
        <taxon>Magnoliopsida</taxon>
        <taxon>eudicotyledons</taxon>
        <taxon>Gunneridae</taxon>
        <taxon>Pentapetalae</taxon>
        <taxon>rosids</taxon>
        <taxon>fabids</taxon>
        <taxon>Rosales</taxon>
        <taxon>Cannabaceae</taxon>
        <taxon>Parasponia</taxon>
    </lineage>
</organism>
<dbReference type="Gene3D" id="3.30.230.90">
    <property type="match status" value="1"/>
</dbReference>
<dbReference type="PANTHER" id="PTHR35546:SF130">
    <property type="entry name" value="EXPRESSED PROTEIN"/>
    <property type="match status" value="1"/>
</dbReference>
<dbReference type="STRING" id="3476.A0A2P5D7M5"/>
<feature type="compositionally biased region" description="Basic residues" evidence="1">
    <location>
        <begin position="537"/>
        <end position="549"/>
    </location>
</feature>
<gene>
    <name evidence="3" type="ORF">PanWU01x14_090200</name>
</gene>
<dbReference type="PANTHER" id="PTHR35546">
    <property type="entry name" value="F-BOX PROTEIN INTERACTION DOMAIN PROTEIN-RELATED"/>
    <property type="match status" value="1"/>
</dbReference>
<evidence type="ECO:0000313" key="3">
    <source>
        <dbReference type="EMBL" id="PON69297.1"/>
    </source>
</evidence>
<accession>A0A2P5D7M5</accession>